<gene>
    <name evidence="1" type="ORF">EPI10_014398</name>
</gene>
<dbReference type="InterPro" id="IPR016024">
    <property type="entry name" value="ARM-type_fold"/>
</dbReference>
<dbReference type="InterPro" id="IPR045065">
    <property type="entry name" value="XPO1/5"/>
</dbReference>
<keyword evidence="2" id="KW-1185">Reference proteome</keyword>
<organism evidence="1 2">
    <name type="scientific">Gossypium australe</name>
    <dbReference type="NCBI Taxonomy" id="47621"/>
    <lineage>
        <taxon>Eukaryota</taxon>
        <taxon>Viridiplantae</taxon>
        <taxon>Streptophyta</taxon>
        <taxon>Embryophyta</taxon>
        <taxon>Tracheophyta</taxon>
        <taxon>Spermatophyta</taxon>
        <taxon>Magnoliopsida</taxon>
        <taxon>eudicotyledons</taxon>
        <taxon>Gunneridae</taxon>
        <taxon>Pentapetalae</taxon>
        <taxon>rosids</taxon>
        <taxon>malvids</taxon>
        <taxon>Malvales</taxon>
        <taxon>Malvaceae</taxon>
        <taxon>Malvoideae</taxon>
        <taxon>Gossypium</taxon>
    </lineage>
</organism>
<dbReference type="GO" id="GO:0005634">
    <property type="term" value="C:nucleus"/>
    <property type="evidence" value="ECO:0007669"/>
    <property type="project" value="TreeGrafter"/>
</dbReference>
<dbReference type="GO" id="GO:0005737">
    <property type="term" value="C:cytoplasm"/>
    <property type="evidence" value="ECO:0007669"/>
    <property type="project" value="TreeGrafter"/>
</dbReference>
<dbReference type="OrthoDB" id="27218at2759"/>
<dbReference type="PANTHER" id="PTHR11223">
    <property type="entry name" value="EXPORTIN 1/5"/>
    <property type="match status" value="1"/>
</dbReference>
<dbReference type="Gene3D" id="1.20.1440.250">
    <property type="match status" value="1"/>
</dbReference>
<comment type="caution">
    <text evidence="1">The sequence shown here is derived from an EMBL/GenBank/DDBJ whole genome shotgun (WGS) entry which is preliminary data.</text>
</comment>
<dbReference type="GO" id="GO:0006611">
    <property type="term" value="P:protein export from nucleus"/>
    <property type="evidence" value="ECO:0007669"/>
    <property type="project" value="InterPro"/>
</dbReference>
<dbReference type="GO" id="GO:0000056">
    <property type="term" value="P:ribosomal small subunit export from nucleus"/>
    <property type="evidence" value="ECO:0007669"/>
    <property type="project" value="TreeGrafter"/>
</dbReference>
<reference evidence="2" key="1">
    <citation type="journal article" date="2019" name="Plant Biotechnol. J.">
        <title>Genome sequencing of the Australian wild diploid species Gossypium australe highlights disease resistance and delayed gland morphogenesis.</title>
        <authorList>
            <person name="Cai Y."/>
            <person name="Cai X."/>
            <person name="Wang Q."/>
            <person name="Wang P."/>
            <person name="Zhang Y."/>
            <person name="Cai C."/>
            <person name="Xu Y."/>
            <person name="Wang K."/>
            <person name="Zhou Z."/>
            <person name="Wang C."/>
            <person name="Geng S."/>
            <person name="Li B."/>
            <person name="Dong Q."/>
            <person name="Hou Y."/>
            <person name="Wang H."/>
            <person name="Ai P."/>
            <person name="Liu Z."/>
            <person name="Yi F."/>
            <person name="Sun M."/>
            <person name="An G."/>
            <person name="Cheng J."/>
            <person name="Zhang Y."/>
            <person name="Shi Q."/>
            <person name="Xie Y."/>
            <person name="Shi X."/>
            <person name="Chang Y."/>
            <person name="Huang F."/>
            <person name="Chen Y."/>
            <person name="Hong S."/>
            <person name="Mi L."/>
            <person name="Sun Q."/>
            <person name="Zhang L."/>
            <person name="Zhou B."/>
            <person name="Peng R."/>
            <person name="Zhang X."/>
            <person name="Liu F."/>
        </authorList>
    </citation>
    <scope>NUCLEOTIDE SEQUENCE [LARGE SCALE GENOMIC DNA]</scope>
    <source>
        <strain evidence="2">cv. PA1801</strain>
    </source>
</reference>
<accession>A0A5B6VHL4</accession>
<dbReference type="AlphaFoldDB" id="A0A5B6VHL4"/>
<dbReference type="InterPro" id="IPR011989">
    <property type="entry name" value="ARM-like"/>
</dbReference>
<dbReference type="EMBL" id="SMMG02000006">
    <property type="protein sequence ID" value="KAA3468517.1"/>
    <property type="molecule type" value="Genomic_DNA"/>
</dbReference>
<dbReference type="Gene3D" id="1.25.10.10">
    <property type="entry name" value="Leucine-rich Repeat Variant"/>
    <property type="match status" value="1"/>
</dbReference>
<evidence type="ECO:0000313" key="2">
    <source>
        <dbReference type="Proteomes" id="UP000325315"/>
    </source>
</evidence>
<sequence>MVIRDLLNLCEITKGKDNKAVIASNIMYVVGQYPRFLRAHWKFLKTVVNKLFEFMHETHPGVQKFLKTVVNKLFEFMHETHPGLQDMACDTFLKIVQKCKRKFVIVQVGENEPFVSELLSALATTVADLEPHQIHSFYESVGHMIQAESDPHKRDEYLQRLMALPNQKWGEIIGQARQSVDFLKDQDVIRTVLNILQVFLF</sequence>
<dbReference type="PANTHER" id="PTHR11223:SF2">
    <property type="entry name" value="EXPORTIN-1"/>
    <property type="match status" value="1"/>
</dbReference>
<dbReference type="SUPFAM" id="SSF48371">
    <property type="entry name" value="ARM repeat"/>
    <property type="match status" value="1"/>
</dbReference>
<dbReference type="Proteomes" id="UP000325315">
    <property type="component" value="Unassembled WGS sequence"/>
</dbReference>
<dbReference type="GO" id="GO:0005049">
    <property type="term" value="F:nuclear export signal receptor activity"/>
    <property type="evidence" value="ECO:0007669"/>
    <property type="project" value="InterPro"/>
</dbReference>
<proteinExistence type="predicted"/>
<evidence type="ECO:0000313" key="1">
    <source>
        <dbReference type="EMBL" id="KAA3468517.1"/>
    </source>
</evidence>
<name>A0A5B6VHL4_9ROSI</name>
<dbReference type="GO" id="GO:0000055">
    <property type="term" value="P:ribosomal large subunit export from nucleus"/>
    <property type="evidence" value="ECO:0007669"/>
    <property type="project" value="TreeGrafter"/>
</dbReference>
<protein>
    <submittedName>
        <fullName evidence="1">Protein EXPORTIN 1A-like</fullName>
    </submittedName>
</protein>